<feature type="region of interest" description="Disordered" evidence="1">
    <location>
        <begin position="402"/>
        <end position="490"/>
    </location>
</feature>
<dbReference type="InParanoid" id="A0A7M7QGK0"/>
<evidence type="ECO:0000313" key="2">
    <source>
        <dbReference type="EnsemblMetazoa" id="XP_031785851"/>
    </source>
</evidence>
<dbReference type="RefSeq" id="XP_031785850.1">
    <property type="nucleotide sequence ID" value="XM_031929990.2"/>
</dbReference>
<dbReference type="EnsemblMetazoa" id="XM_031929996">
    <property type="protein sequence ID" value="XP_031785856"/>
    <property type="gene ID" value="LOC116417317"/>
</dbReference>
<dbReference type="EnsemblMetazoa" id="XM_031929997">
    <property type="protein sequence ID" value="XP_031785857"/>
    <property type="gene ID" value="LOC116417317"/>
</dbReference>
<dbReference type="RefSeq" id="XP_031785853.1">
    <property type="nucleotide sequence ID" value="XM_031929993.2"/>
</dbReference>
<dbReference type="RefSeq" id="XP_031785854.1">
    <property type="nucleotide sequence ID" value="XM_031929994.2"/>
</dbReference>
<name>A0A7M7QGK0_NASVI</name>
<dbReference type="EnsemblMetazoa" id="XM_031929995">
    <property type="protein sequence ID" value="XP_031785855"/>
    <property type="gene ID" value="LOC116417317"/>
</dbReference>
<feature type="region of interest" description="Disordered" evidence="1">
    <location>
        <begin position="341"/>
        <end position="377"/>
    </location>
</feature>
<feature type="compositionally biased region" description="Low complexity" evidence="1">
    <location>
        <begin position="114"/>
        <end position="126"/>
    </location>
</feature>
<evidence type="ECO:0000256" key="1">
    <source>
        <dbReference type="SAM" id="MobiDB-lite"/>
    </source>
</evidence>
<feature type="region of interest" description="Disordered" evidence="1">
    <location>
        <begin position="49"/>
        <end position="165"/>
    </location>
</feature>
<evidence type="ECO:0008006" key="4">
    <source>
        <dbReference type="Google" id="ProtNLM"/>
    </source>
</evidence>
<dbReference type="EnsemblMetazoa" id="XM_031929990">
    <property type="protein sequence ID" value="XP_031785850"/>
    <property type="gene ID" value="LOC116417317"/>
</dbReference>
<feature type="compositionally biased region" description="Acidic residues" evidence="1">
    <location>
        <begin position="409"/>
        <end position="465"/>
    </location>
</feature>
<feature type="compositionally biased region" description="Acidic residues" evidence="1">
    <location>
        <begin position="476"/>
        <end position="490"/>
    </location>
</feature>
<dbReference type="RefSeq" id="XP_031785857.1">
    <property type="nucleotide sequence ID" value="XM_031929997.2"/>
</dbReference>
<proteinExistence type="predicted"/>
<keyword evidence="3" id="KW-1185">Reference proteome</keyword>
<organism evidence="2 3">
    <name type="scientific">Nasonia vitripennis</name>
    <name type="common">Parasitic wasp</name>
    <dbReference type="NCBI Taxonomy" id="7425"/>
    <lineage>
        <taxon>Eukaryota</taxon>
        <taxon>Metazoa</taxon>
        <taxon>Ecdysozoa</taxon>
        <taxon>Arthropoda</taxon>
        <taxon>Hexapoda</taxon>
        <taxon>Insecta</taxon>
        <taxon>Pterygota</taxon>
        <taxon>Neoptera</taxon>
        <taxon>Endopterygota</taxon>
        <taxon>Hymenoptera</taxon>
        <taxon>Apocrita</taxon>
        <taxon>Proctotrupomorpha</taxon>
        <taxon>Chalcidoidea</taxon>
        <taxon>Pteromalidae</taxon>
        <taxon>Pteromalinae</taxon>
        <taxon>Nasonia</taxon>
    </lineage>
</organism>
<dbReference type="EnsemblMetazoa" id="XM_031929994">
    <property type="protein sequence ID" value="XP_031785854"/>
    <property type="gene ID" value="LOC116417317"/>
</dbReference>
<protein>
    <recommendedName>
        <fullName evidence="4">DUF4806 domain-containing protein</fullName>
    </recommendedName>
</protein>
<dbReference type="RefSeq" id="XP_031785855.1">
    <property type="nucleotide sequence ID" value="XM_031929995.2"/>
</dbReference>
<feature type="compositionally biased region" description="Polar residues" evidence="1">
    <location>
        <begin position="57"/>
        <end position="69"/>
    </location>
</feature>
<dbReference type="RefSeq" id="XP_031785852.1">
    <property type="nucleotide sequence ID" value="XM_031929992.2"/>
</dbReference>
<dbReference type="KEGG" id="nvi:116417317"/>
<accession>A0A7M7QGK0</accession>
<dbReference type="EnsemblMetazoa" id="XM_031929993">
    <property type="protein sequence ID" value="XP_031785853"/>
    <property type="gene ID" value="LOC116417317"/>
</dbReference>
<reference evidence="2" key="1">
    <citation type="submission" date="2021-01" db="UniProtKB">
        <authorList>
            <consortium name="EnsemblMetazoa"/>
        </authorList>
    </citation>
    <scope>IDENTIFICATION</scope>
</reference>
<dbReference type="Proteomes" id="UP000002358">
    <property type="component" value="Unassembled WGS sequence"/>
</dbReference>
<dbReference type="RefSeq" id="XP_031785851.1">
    <property type="nucleotide sequence ID" value="XM_031929991.2"/>
</dbReference>
<feature type="compositionally biased region" description="Low complexity" evidence="1">
    <location>
        <begin position="84"/>
        <end position="105"/>
    </location>
</feature>
<dbReference type="EnsemblMetazoa" id="XM_031929991">
    <property type="protein sequence ID" value="XP_031785851"/>
    <property type="gene ID" value="LOC116417317"/>
</dbReference>
<dbReference type="AlphaFoldDB" id="A0A7M7QGK0"/>
<evidence type="ECO:0000313" key="3">
    <source>
        <dbReference type="Proteomes" id="UP000002358"/>
    </source>
</evidence>
<dbReference type="EnsemblMetazoa" id="XM_031929992">
    <property type="protein sequence ID" value="XP_031785852"/>
    <property type="gene ID" value="LOC116417317"/>
</dbReference>
<dbReference type="RefSeq" id="XP_031785856.1">
    <property type="nucleotide sequence ID" value="XM_031929996.2"/>
</dbReference>
<dbReference type="GeneID" id="116417317"/>
<sequence>MADKKRKNLGALPTNIAATKLTKKMSSFSVSTGSFGRSAFLTETSTLSQRLLKEQQRQQVPPHTKSLQEPPSHRRPLQQAAITQRKPLQQLQQQQPKLQQQPSQQHQRKPLPQKKPQQQQQPLQWKTLHPQQPPAYRNTQQKELVPPAPRAQRNDVLNEPPRETLDSINRRLAALEGTQRGIGETLKQFKDVTSLSDERLKKMEQKVTAIYNILKNLAAAQSSATRTRPEFLPFKTTADIVAFDHLADDQFDALVHYLRYLGGANETDAAAIYFKACFKFHEDLFRNVTWHGSKSDNNILALKDTRFALACSEAMPILKELLRKPKKDEFATAMTKALKSSKEAYRRQSKRAAPPAEQSLPFKRQRQNDPPQNNAVGNMEYEYDLKPLLGGEVHQPIDNQLMDQQQPSDGDEEVDEDQFDDTQVIEEEQDEEGEEAEEYKEEEAEENEDFKEQEEEELDEPDTYFDDYGSKSINENQDDLQPSDEDLYPE</sequence>